<dbReference type="PANTHER" id="PTHR46604">
    <property type="entry name" value="PROTEIN MID1-COMPLEMENTING ACTIVITY 1"/>
    <property type="match status" value="1"/>
</dbReference>
<evidence type="ECO:0000256" key="3">
    <source>
        <dbReference type="ARBA" id="ARBA00022989"/>
    </source>
</evidence>
<dbReference type="AlphaFoldDB" id="A0A1D6L6D3"/>
<dbReference type="InterPro" id="IPR045766">
    <property type="entry name" value="MCAfunc"/>
</dbReference>
<dbReference type="EMBL" id="CM007647">
    <property type="protein sequence ID" value="ONM09863.1"/>
    <property type="molecule type" value="Genomic_DNA"/>
</dbReference>
<dbReference type="FunFam" id="3.40.50.11720:FF:000006">
    <property type="entry name" value="DNA mismatch repair protein MLH1"/>
    <property type="match status" value="1"/>
</dbReference>
<dbReference type="FunFam" id="1.20.930.20:FF:000003">
    <property type="entry name" value="DNA mismatch repair protein MLH1"/>
    <property type="match status" value="1"/>
</dbReference>
<protein>
    <submittedName>
        <fullName evidence="9">DNA mismatch repair protein MLH1</fullName>
    </submittedName>
</protein>
<keyword evidence="2" id="KW-0812">Transmembrane</keyword>
<dbReference type="InterPro" id="IPR036537">
    <property type="entry name" value="Adaptor_Cbl_N_dom_sf"/>
</dbReference>
<dbReference type="ExpressionAtlas" id="A0A1D6L6D3">
    <property type="expression patterns" value="baseline and differential"/>
</dbReference>
<keyword evidence="5" id="KW-0175">Coiled coil</keyword>
<evidence type="ECO:0000256" key="2">
    <source>
        <dbReference type="ARBA" id="ARBA00022692"/>
    </source>
</evidence>
<evidence type="ECO:0000256" key="1">
    <source>
        <dbReference type="ARBA" id="ARBA00004167"/>
    </source>
</evidence>
<feature type="region of interest" description="Disordered" evidence="6">
    <location>
        <begin position="384"/>
        <end position="411"/>
    </location>
</feature>
<evidence type="ECO:0000259" key="7">
    <source>
        <dbReference type="Pfam" id="PF16413"/>
    </source>
</evidence>
<evidence type="ECO:0000259" key="8">
    <source>
        <dbReference type="Pfam" id="PF19584"/>
    </source>
</evidence>
<feature type="domain" description="MCAfunc" evidence="8">
    <location>
        <begin position="24"/>
        <end position="130"/>
    </location>
</feature>
<dbReference type="SMR" id="A0A1D6L6D3"/>
<dbReference type="CDD" id="cd21037">
    <property type="entry name" value="MLKL_NTD"/>
    <property type="match status" value="1"/>
</dbReference>
<comment type="subcellular location">
    <subcellularLocation>
        <location evidence="1">Membrane</location>
        <topology evidence="1">Single-pass membrane protein</topology>
    </subcellularLocation>
</comment>
<evidence type="ECO:0000256" key="4">
    <source>
        <dbReference type="ARBA" id="ARBA00023136"/>
    </source>
</evidence>
<dbReference type="InterPro" id="IPR038107">
    <property type="entry name" value="Glycos_transf_N_sf"/>
</dbReference>
<keyword evidence="4" id="KW-0472">Membrane</keyword>
<dbReference type="Gene3D" id="1.20.930.20">
    <property type="entry name" value="Adaptor protein Cbl, N-terminal domain"/>
    <property type="match status" value="1"/>
</dbReference>
<proteinExistence type="predicted"/>
<dbReference type="Pfam" id="PF19584">
    <property type="entry name" value="MCAfunc"/>
    <property type="match status" value="1"/>
</dbReference>
<keyword evidence="3" id="KW-1133">Transmembrane helix</keyword>
<reference evidence="9" key="1">
    <citation type="submission" date="2015-12" db="EMBL/GenBank/DDBJ databases">
        <title>Update maize B73 reference genome by single molecule sequencing technologies.</title>
        <authorList>
            <consortium name="Maize Genome Sequencing Project"/>
            <person name="Ware D."/>
        </authorList>
    </citation>
    <scope>NUCLEOTIDE SEQUENCE [LARGE SCALE GENOMIC DNA]</scope>
    <source>
        <tissue evidence="9">Seedling</tissue>
    </source>
</reference>
<dbReference type="GO" id="GO:0005262">
    <property type="term" value="F:calcium channel activity"/>
    <property type="evidence" value="ECO:0007669"/>
    <property type="project" value="UniProtKB-ARBA"/>
</dbReference>
<feature type="compositionally biased region" description="Low complexity" evidence="6">
    <location>
        <begin position="389"/>
        <end position="404"/>
    </location>
</feature>
<evidence type="ECO:0000313" key="9">
    <source>
        <dbReference type="EMBL" id="ONM09863.1"/>
    </source>
</evidence>
<gene>
    <name evidence="9" type="ORF">ZEAMMB73_Zm00001d034247</name>
</gene>
<dbReference type="InterPro" id="IPR059179">
    <property type="entry name" value="MLKL-like_MCAfunc"/>
</dbReference>
<evidence type="ECO:0000256" key="5">
    <source>
        <dbReference type="SAM" id="Coils"/>
    </source>
</evidence>
<feature type="coiled-coil region" evidence="5">
    <location>
        <begin position="242"/>
        <end position="269"/>
    </location>
</feature>
<accession>A0A1D6L6D3</accession>
<dbReference type="InParanoid" id="A0A1D6L6D3"/>
<dbReference type="Pfam" id="PF16413">
    <property type="entry name" value="Mlh1_C"/>
    <property type="match status" value="1"/>
</dbReference>
<dbReference type="STRING" id="4577.A0A1D6L6D3"/>
<evidence type="ECO:0000256" key="6">
    <source>
        <dbReference type="SAM" id="MobiDB-lite"/>
    </source>
</evidence>
<name>A0A1D6L6D3_MAIZE</name>
<dbReference type="IntAct" id="A0A1D6L6D3">
    <property type="interactions" value="2"/>
</dbReference>
<dbReference type="GO" id="GO:0016020">
    <property type="term" value="C:membrane"/>
    <property type="evidence" value="ECO:0007669"/>
    <property type="project" value="UniProtKB-SubCell"/>
</dbReference>
<sequence length="411" mass="45770">MASWDNLGELSNIAQLTGLDAVKLISLIVRAASTARLHKRNCRRFAQHLKLIGGLLEQLRVSELRKYPETPEPLEQLEDALRRGYLLVNSCQDHSYLYLLAMGWNIIYQFRKAQSEIDNYLCLVPLITLVWFHAVSLGEGMVALPVVRHCVRLRPGLPVLFTTTTLSSSEVIMNLLPDGVIYQFAPLDCPTAIDSFFGYWKPSLVLLLKSELWPNLIMSAAAKGLSEPAPLQKLLLMALKDYESIGDENDEEKLEIAEANSKILKENAEMINEYFSIHVDHDGNLTRLPVVLDQYTPDMDRLPNFVLTMGNDVTWDDEKECFRTAAAAIGNFYALHPPILPNPSGSGVQVYKKNKACMASGEHVDSTVYCVVAKESVNYQSVEIERDSPASSSSRLGSSSSSSSGTVQWSK</sequence>
<dbReference type="InterPro" id="IPR032189">
    <property type="entry name" value="Mlh1_C"/>
</dbReference>
<feature type="domain" description="DNA mismatch repair protein Mlh1 C-terminal" evidence="7">
    <location>
        <begin position="225"/>
        <end position="349"/>
    </location>
</feature>
<dbReference type="GO" id="GO:0007166">
    <property type="term" value="P:cell surface receptor signaling pathway"/>
    <property type="evidence" value="ECO:0007669"/>
    <property type="project" value="InterPro"/>
</dbReference>
<organism evidence="9">
    <name type="scientific">Zea mays</name>
    <name type="common">Maize</name>
    <dbReference type="NCBI Taxonomy" id="4577"/>
    <lineage>
        <taxon>Eukaryota</taxon>
        <taxon>Viridiplantae</taxon>
        <taxon>Streptophyta</taxon>
        <taxon>Embryophyta</taxon>
        <taxon>Tracheophyta</taxon>
        <taxon>Spermatophyta</taxon>
        <taxon>Magnoliopsida</taxon>
        <taxon>Liliopsida</taxon>
        <taxon>Poales</taxon>
        <taxon>Poaceae</taxon>
        <taxon>PACMAD clade</taxon>
        <taxon>Panicoideae</taxon>
        <taxon>Andropogonodae</taxon>
        <taxon>Andropogoneae</taxon>
        <taxon>Tripsacinae</taxon>
        <taxon>Zea</taxon>
    </lineage>
</organism>
<dbReference type="PANTHER" id="PTHR46604:SF3">
    <property type="entry name" value="PROTEIN MID1-COMPLEMENTING ACTIVITY 1"/>
    <property type="match status" value="1"/>
</dbReference>
<dbReference type="Gene3D" id="3.40.50.11720">
    <property type="entry name" value="3-Deoxy-D-manno-octulosonic-acid transferase, N-terminal domain"/>
    <property type="match status" value="1"/>
</dbReference>